<evidence type="ECO:0000256" key="2">
    <source>
        <dbReference type="ARBA" id="ARBA00022692"/>
    </source>
</evidence>
<dbReference type="CTD" id="9813406"/>
<dbReference type="EMBL" id="WUAV01000002">
    <property type="protein sequence ID" value="KAF1764295.1"/>
    <property type="molecule type" value="Genomic_DNA"/>
</dbReference>
<dbReference type="GO" id="GO:0016020">
    <property type="term" value="C:membrane"/>
    <property type="evidence" value="ECO:0007669"/>
    <property type="project" value="UniProtKB-SubCell"/>
</dbReference>
<comment type="caution">
    <text evidence="7">The sequence shown here is derived from an EMBL/GenBank/DDBJ whole genome shotgun (WGS) entry which is preliminary data.</text>
</comment>
<feature type="transmembrane region" description="Helical" evidence="6">
    <location>
        <begin position="49"/>
        <end position="68"/>
    </location>
</feature>
<evidence type="ECO:0000256" key="1">
    <source>
        <dbReference type="ARBA" id="ARBA00004141"/>
    </source>
</evidence>
<dbReference type="PANTHER" id="PTHR31357">
    <property type="entry name" value="SERPENTINE RECEPTOR CLASS ALPHA-10"/>
    <property type="match status" value="1"/>
</dbReference>
<name>A0A6A5HAR9_CAERE</name>
<keyword evidence="4 6" id="KW-0472">Membrane</keyword>
<evidence type="ECO:0000256" key="5">
    <source>
        <dbReference type="ARBA" id="ARBA00037994"/>
    </source>
</evidence>
<dbReference type="KEGG" id="crq:GCK72_004242"/>
<dbReference type="Proteomes" id="UP000483820">
    <property type="component" value="Chromosome II"/>
</dbReference>
<dbReference type="InterPro" id="IPR000344">
    <property type="entry name" value="7TM_GPCR_serpentine_rcpt_Sra"/>
</dbReference>
<feature type="transmembrane region" description="Helical" evidence="6">
    <location>
        <begin position="233"/>
        <end position="258"/>
    </location>
</feature>
<dbReference type="InterPro" id="IPR051080">
    <property type="entry name" value="Nematode_rcpt-like_serp_alpha"/>
</dbReference>
<keyword evidence="2 6" id="KW-0812">Transmembrane</keyword>
<evidence type="ECO:0000313" key="7">
    <source>
        <dbReference type="EMBL" id="KAF1764295.1"/>
    </source>
</evidence>
<dbReference type="Pfam" id="PF02117">
    <property type="entry name" value="7TM_GPCR_Sra"/>
    <property type="match status" value="1"/>
</dbReference>
<feature type="transmembrane region" description="Helical" evidence="6">
    <location>
        <begin position="270"/>
        <end position="290"/>
    </location>
</feature>
<feature type="transmembrane region" description="Helical" evidence="6">
    <location>
        <begin position="20"/>
        <end position="42"/>
    </location>
</feature>
<dbReference type="PRINTS" id="PR00697">
    <property type="entry name" value="TMPROTEINSRA"/>
</dbReference>
<reference evidence="7 8" key="1">
    <citation type="submission" date="2019-12" db="EMBL/GenBank/DDBJ databases">
        <title>Chromosome-level assembly of the Caenorhabditis remanei genome.</title>
        <authorList>
            <person name="Teterina A.A."/>
            <person name="Willis J.H."/>
            <person name="Phillips P.C."/>
        </authorList>
    </citation>
    <scope>NUCLEOTIDE SEQUENCE [LARGE SCALE GENOMIC DNA]</scope>
    <source>
        <strain evidence="7 8">PX506</strain>
        <tissue evidence="7">Whole organism</tissue>
    </source>
</reference>
<organism evidence="7 8">
    <name type="scientific">Caenorhabditis remanei</name>
    <name type="common">Caenorhabditis vulgaris</name>
    <dbReference type="NCBI Taxonomy" id="31234"/>
    <lineage>
        <taxon>Eukaryota</taxon>
        <taxon>Metazoa</taxon>
        <taxon>Ecdysozoa</taxon>
        <taxon>Nematoda</taxon>
        <taxon>Chromadorea</taxon>
        <taxon>Rhabditida</taxon>
        <taxon>Rhabditina</taxon>
        <taxon>Rhabditomorpha</taxon>
        <taxon>Rhabditoidea</taxon>
        <taxon>Rhabditidae</taxon>
        <taxon>Peloderinae</taxon>
        <taxon>Caenorhabditis</taxon>
    </lineage>
</organism>
<dbReference type="AlphaFoldDB" id="A0A6A5HAR9"/>
<proteinExistence type="inferred from homology"/>
<dbReference type="PANTHER" id="PTHR31357:SF5">
    <property type="entry name" value="SERPENTINE RECEPTOR CLASS ALPHA-1-RELATED"/>
    <property type="match status" value="1"/>
</dbReference>
<comment type="similarity">
    <text evidence="5">Belongs to the nematode receptor-like protein sra family.</text>
</comment>
<dbReference type="GO" id="GO:0004984">
    <property type="term" value="F:olfactory receptor activity"/>
    <property type="evidence" value="ECO:0007669"/>
    <property type="project" value="TreeGrafter"/>
</dbReference>
<dbReference type="GeneID" id="9813406"/>
<evidence type="ECO:0000256" key="4">
    <source>
        <dbReference type="ARBA" id="ARBA00023136"/>
    </source>
</evidence>
<gene>
    <name evidence="7" type="ORF">GCK72_004242</name>
</gene>
<protein>
    <submittedName>
        <fullName evidence="7">Uncharacterized protein</fullName>
    </submittedName>
</protein>
<dbReference type="GO" id="GO:0004930">
    <property type="term" value="F:G protein-coupled receptor activity"/>
    <property type="evidence" value="ECO:0007669"/>
    <property type="project" value="InterPro"/>
</dbReference>
<comment type="subcellular location">
    <subcellularLocation>
        <location evidence="1">Membrane</location>
        <topology evidence="1">Multi-pass membrane protein</topology>
    </subcellularLocation>
</comment>
<evidence type="ECO:0000256" key="6">
    <source>
        <dbReference type="SAM" id="Phobius"/>
    </source>
</evidence>
<evidence type="ECO:0000256" key="3">
    <source>
        <dbReference type="ARBA" id="ARBA00022989"/>
    </source>
</evidence>
<feature type="transmembrane region" description="Helical" evidence="6">
    <location>
        <begin position="136"/>
        <end position="158"/>
    </location>
</feature>
<keyword evidence="3 6" id="KW-1133">Transmembrane helix</keyword>
<dbReference type="RefSeq" id="XP_053588754.1">
    <property type="nucleotide sequence ID" value="XM_053724560.1"/>
</dbReference>
<feature type="transmembrane region" description="Helical" evidence="6">
    <location>
        <begin position="183"/>
        <end position="205"/>
    </location>
</feature>
<evidence type="ECO:0000313" key="8">
    <source>
        <dbReference type="Proteomes" id="UP000483820"/>
    </source>
</evidence>
<accession>A0A6A5HAR9</accession>
<sequence length="326" mass="37777">MSNLTCATSDDISYVGNANFLISQFIDLIAVLITFLSSLLAIHAVLNKSIFTISTKILLIQILIYANIHQVSYSIESVELIYKTLFMLDEPCEIMQREDHCAPYLEIMLAGTSGMIYGHTALMLERLFATFYDKKPSIGAILSVVLFISSASTGRLIIWNDPLKGYVIACFVFPAKTWDRSNWYFTVCTALGLFNLVVCVAVMRYNKKWEYETRFKVRERFQKREVIDSTETICFLTLVEFIFMFIYSIGIMVLLNLWRRKAIDPAQFNFWIVWFYTIPFAACVFPLLLIHRINTTRQIRSKKITDITKTKQSQDGHINQMKNMWN</sequence>
<feature type="transmembrane region" description="Helical" evidence="6">
    <location>
        <begin position="104"/>
        <end position="124"/>
    </location>
</feature>